<feature type="transmembrane region" description="Helical" evidence="1">
    <location>
        <begin position="61"/>
        <end position="85"/>
    </location>
</feature>
<protein>
    <submittedName>
        <fullName evidence="2">ABC-type Na+ efflux pump permease subunit</fullName>
    </submittedName>
</protein>
<evidence type="ECO:0000313" key="2">
    <source>
        <dbReference type="EMBL" id="MCP2345735.1"/>
    </source>
</evidence>
<gene>
    <name evidence="2" type="ORF">HD595_001857</name>
</gene>
<dbReference type="EMBL" id="JAMZEC010000001">
    <property type="protein sequence ID" value="MCP2345735.1"/>
    <property type="molecule type" value="Genomic_DNA"/>
</dbReference>
<evidence type="ECO:0000313" key="3">
    <source>
        <dbReference type="Proteomes" id="UP001320766"/>
    </source>
</evidence>
<feature type="transmembrane region" description="Helical" evidence="1">
    <location>
        <begin position="36"/>
        <end position="54"/>
    </location>
</feature>
<dbReference type="RefSeq" id="WP_253767553.1">
    <property type="nucleotide sequence ID" value="NZ_BAAAVE010000032.1"/>
</dbReference>
<reference evidence="2 3" key="1">
    <citation type="submission" date="2022-06" db="EMBL/GenBank/DDBJ databases">
        <title>Sequencing the genomes of 1000 actinobacteria strains.</title>
        <authorList>
            <person name="Klenk H.-P."/>
        </authorList>
    </citation>
    <scope>NUCLEOTIDE SEQUENCE [LARGE SCALE GENOMIC DNA]</scope>
    <source>
        <strain evidence="2 3">DSM 44170</strain>
    </source>
</reference>
<name>A0ABT1JVF6_9ACTN</name>
<proteinExistence type="predicted"/>
<evidence type="ECO:0000256" key="1">
    <source>
        <dbReference type="SAM" id="Phobius"/>
    </source>
</evidence>
<sequence length="90" mass="9417">MGRRTPLLLGLLGLALAALGVWLEVGRCNSTYPFELVAYVAGVVLIGGALILRYRPGVGFSILIALAVATVGFLGAALAFLASFARCFEF</sequence>
<keyword evidence="1" id="KW-0812">Transmembrane</keyword>
<organism evidence="2 3">
    <name type="scientific">Nonomuraea roseoviolacea subsp. carminata</name>
    <dbReference type="NCBI Taxonomy" id="160689"/>
    <lineage>
        <taxon>Bacteria</taxon>
        <taxon>Bacillati</taxon>
        <taxon>Actinomycetota</taxon>
        <taxon>Actinomycetes</taxon>
        <taxon>Streptosporangiales</taxon>
        <taxon>Streptosporangiaceae</taxon>
        <taxon>Nonomuraea</taxon>
    </lineage>
</organism>
<keyword evidence="1" id="KW-0472">Membrane</keyword>
<keyword evidence="1" id="KW-1133">Transmembrane helix</keyword>
<dbReference type="Proteomes" id="UP001320766">
    <property type="component" value="Unassembled WGS sequence"/>
</dbReference>
<keyword evidence="3" id="KW-1185">Reference proteome</keyword>
<comment type="caution">
    <text evidence="2">The sequence shown here is derived from an EMBL/GenBank/DDBJ whole genome shotgun (WGS) entry which is preliminary data.</text>
</comment>
<accession>A0ABT1JVF6</accession>